<name>W6QD66_PENRF</name>
<organism evidence="1 2">
    <name type="scientific">Penicillium roqueforti (strain FM164)</name>
    <dbReference type="NCBI Taxonomy" id="1365484"/>
    <lineage>
        <taxon>Eukaryota</taxon>
        <taxon>Fungi</taxon>
        <taxon>Dikarya</taxon>
        <taxon>Ascomycota</taxon>
        <taxon>Pezizomycotina</taxon>
        <taxon>Eurotiomycetes</taxon>
        <taxon>Eurotiomycetidae</taxon>
        <taxon>Eurotiales</taxon>
        <taxon>Aspergillaceae</taxon>
        <taxon>Penicillium</taxon>
    </lineage>
</organism>
<protein>
    <submittedName>
        <fullName evidence="1">Genomic scaffold, ProqFM164S03</fullName>
    </submittedName>
</protein>
<gene>
    <name evidence="1" type="ORF">PROQFM164_S03g001134</name>
</gene>
<keyword evidence="2" id="KW-1185">Reference proteome</keyword>
<proteinExistence type="predicted"/>
<accession>W6QD66</accession>
<dbReference type="Proteomes" id="UP000030686">
    <property type="component" value="Unassembled WGS sequence"/>
</dbReference>
<dbReference type="EMBL" id="HG792017">
    <property type="protein sequence ID" value="CDM34410.1"/>
    <property type="molecule type" value="Genomic_DNA"/>
</dbReference>
<reference evidence="1" key="1">
    <citation type="journal article" date="2014" name="Nat. Commun.">
        <title>Multiple recent horizontal transfers of a large genomic region in cheese making fungi.</title>
        <authorList>
            <person name="Cheeseman K."/>
            <person name="Ropars J."/>
            <person name="Renault P."/>
            <person name="Dupont J."/>
            <person name="Gouzy J."/>
            <person name="Branca A."/>
            <person name="Abraham A.L."/>
            <person name="Ceppi M."/>
            <person name="Conseiller E."/>
            <person name="Debuchy R."/>
            <person name="Malagnac F."/>
            <person name="Goarin A."/>
            <person name="Silar P."/>
            <person name="Lacoste S."/>
            <person name="Sallet E."/>
            <person name="Bensimon A."/>
            <person name="Giraud T."/>
            <person name="Brygoo Y."/>
        </authorList>
    </citation>
    <scope>NUCLEOTIDE SEQUENCE [LARGE SCALE GENOMIC DNA]</scope>
    <source>
        <strain evidence="1">FM164</strain>
    </source>
</reference>
<evidence type="ECO:0000313" key="1">
    <source>
        <dbReference type="EMBL" id="CDM34410.1"/>
    </source>
</evidence>
<dbReference type="AlphaFoldDB" id="W6QD66"/>
<evidence type="ECO:0000313" key="2">
    <source>
        <dbReference type="Proteomes" id="UP000030686"/>
    </source>
</evidence>
<sequence>MMQADSWSSYHSESIRPQSLSKGIPSLLAFHPRIEDVKVSATKMRWQHTDIAYILGAAEDCPNKPRDSC</sequence>